<reference evidence="8" key="1">
    <citation type="submission" date="2023-06" db="EMBL/GenBank/DDBJ databases">
        <title>Genome-scale phylogeny and comparative genomics of the fungal order Sordariales.</title>
        <authorList>
            <consortium name="Lawrence Berkeley National Laboratory"/>
            <person name="Hensen N."/>
            <person name="Bonometti L."/>
            <person name="Westerberg I."/>
            <person name="Brannstrom I.O."/>
            <person name="Guillou S."/>
            <person name="Cros-Aarteil S."/>
            <person name="Calhoun S."/>
            <person name="Haridas S."/>
            <person name="Kuo A."/>
            <person name="Mondo S."/>
            <person name="Pangilinan J."/>
            <person name="Riley R."/>
            <person name="Labutti K."/>
            <person name="Andreopoulos B."/>
            <person name="Lipzen A."/>
            <person name="Chen C."/>
            <person name="Yanf M."/>
            <person name="Daum C."/>
            <person name="Ng V."/>
            <person name="Clum A."/>
            <person name="Steindorff A."/>
            <person name="Ohm R."/>
            <person name="Martin F."/>
            <person name="Silar P."/>
            <person name="Natvig D."/>
            <person name="Lalanne C."/>
            <person name="Gautier V."/>
            <person name="Ament-Velasquez S.L."/>
            <person name="Kruys A."/>
            <person name="Hutchinson M.I."/>
            <person name="Powell A.J."/>
            <person name="Barry K."/>
            <person name="Miller A.N."/>
            <person name="Grigoriev I.V."/>
            <person name="Debuchy R."/>
            <person name="Gladieux P."/>
            <person name="Thoren M.H."/>
            <person name="Johannesson H."/>
        </authorList>
    </citation>
    <scope>NUCLEOTIDE SEQUENCE</scope>
    <source>
        <strain evidence="8">SMH2532-1</strain>
    </source>
</reference>
<comment type="caution">
    <text evidence="8">The sequence shown here is derived from an EMBL/GenBank/DDBJ whole genome shotgun (WGS) entry which is preliminary data.</text>
</comment>
<sequence length="274" mass="30471">MDLVELLKPLEVKHDRDQFKGFDTTRWGNKDIYPVIREHRTYNICSTIGIGLTAGEACGGVLVGSFSAALLGFLAGQCGRIHNLGFMMMSRAAFGLWGSYFSIMLCVFESVVFNGIGQGMDIASFIPRYFNIRRGAILAQVFLLVLNSFGVFIAPMTGTDYWIVRRQNLVVPDLYSLSGVYWFTAGIKWRAMLSFCLAFGPPCRASSPPSPWTLSLRDGISYYAICKFFPMPRARDNVLATEEEYPEDVIEGSELPAAETANSMTSKEKEALEV</sequence>
<feature type="region of interest" description="Disordered" evidence="6">
    <location>
        <begin position="249"/>
        <end position="274"/>
    </location>
</feature>
<dbReference type="Gene3D" id="1.10.4160.10">
    <property type="entry name" value="Hydantoin permease"/>
    <property type="match status" value="2"/>
</dbReference>
<keyword evidence="5 7" id="KW-0472">Membrane</keyword>
<keyword evidence="4 7" id="KW-1133">Transmembrane helix</keyword>
<evidence type="ECO:0000256" key="3">
    <source>
        <dbReference type="ARBA" id="ARBA00022692"/>
    </source>
</evidence>
<dbReference type="Proteomes" id="UP001174936">
    <property type="component" value="Unassembled WGS sequence"/>
</dbReference>
<evidence type="ECO:0000256" key="6">
    <source>
        <dbReference type="SAM" id="MobiDB-lite"/>
    </source>
</evidence>
<protein>
    <submittedName>
        <fullName evidence="8">Uncharacterized protein</fullName>
    </submittedName>
</protein>
<evidence type="ECO:0000256" key="4">
    <source>
        <dbReference type="ARBA" id="ARBA00022989"/>
    </source>
</evidence>
<keyword evidence="9" id="KW-1185">Reference proteome</keyword>
<comment type="similarity">
    <text evidence="2">Belongs to the purine-cytosine permease (2.A.39) family.</text>
</comment>
<feature type="transmembrane region" description="Helical" evidence="7">
    <location>
        <begin position="137"/>
        <end position="159"/>
    </location>
</feature>
<feature type="transmembrane region" description="Helical" evidence="7">
    <location>
        <begin position="47"/>
        <end position="74"/>
    </location>
</feature>
<dbReference type="Pfam" id="PF02133">
    <property type="entry name" value="Transp_cyt_pur"/>
    <property type="match status" value="1"/>
</dbReference>
<evidence type="ECO:0000256" key="2">
    <source>
        <dbReference type="ARBA" id="ARBA00008974"/>
    </source>
</evidence>
<gene>
    <name evidence="8" type="ORF">B0T16DRAFT_457384</name>
</gene>
<dbReference type="AlphaFoldDB" id="A0AA40CUX8"/>
<name>A0AA40CUX8_9PEZI</name>
<proteinExistence type="inferred from homology"/>
<dbReference type="PANTHER" id="PTHR30618">
    <property type="entry name" value="NCS1 FAMILY PURINE/PYRIMIDINE TRANSPORTER"/>
    <property type="match status" value="1"/>
</dbReference>
<evidence type="ECO:0000313" key="9">
    <source>
        <dbReference type="Proteomes" id="UP001174936"/>
    </source>
</evidence>
<dbReference type="InterPro" id="IPR045225">
    <property type="entry name" value="Uracil/uridine/allantoin_perm"/>
</dbReference>
<evidence type="ECO:0000256" key="7">
    <source>
        <dbReference type="SAM" id="Phobius"/>
    </source>
</evidence>
<dbReference type="InterPro" id="IPR001248">
    <property type="entry name" value="Pur-cyt_permease"/>
</dbReference>
<organism evidence="8 9">
    <name type="scientific">Cercophora newfieldiana</name>
    <dbReference type="NCBI Taxonomy" id="92897"/>
    <lineage>
        <taxon>Eukaryota</taxon>
        <taxon>Fungi</taxon>
        <taxon>Dikarya</taxon>
        <taxon>Ascomycota</taxon>
        <taxon>Pezizomycotina</taxon>
        <taxon>Sordariomycetes</taxon>
        <taxon>Sordariomycetidae</taxon>
        <taxon>Sordariales</taxon>
        <taxon>Lasiosphaeriaceae</taxon>
        <taxon>Cercophora</taxon>
    </lineage>
</organism>
<evidence type="ECO:0000313" key="8">
    <source>
        <dbReference type="EMBL" id="KAK0650029.1"/>
    </source>
</evidence>
<dbReference type="GO" id="GO:0015205">
    <property type="term" value="F:nucleobase transmembrane transporter activity"/>
    <property type="evidence" value="ECO:0007669"/>
    <property type="project" value="TreeGrafter"/>
</dbReference>
<feature type="transmembrane region" description="Helical" evidence="7">
    <location>
        <begin position="94"/>
        <end position="116"/>
    </location>
</feature>
<evidence type="ECO:0000256" key="1">
    <source>
        <dbReference type="ARBA" id="ARBA00004141"/>
    </source>
</evidence>
<evidence type="ECO:0000256" key="5">
    <source>
        <dbReference type="ARBA" id="ARBA00023136"/>
    </source>
</evidence>
<dbReference type="GO" id="GO:0005886">
    <property type="term" value="C:plasma membrane"/>
    <property type="evidence" value="ECO:0007669"/>
    <property type="project" value="TreeGrafter"/>
</dbReference>
<comment type="subcellular location">
    <subcellularLocation>
        <location evidence="1">Membrane</location>
        <topology evidence="1">Multi-pass membrane protein</topology>
    </subcellularLocation>
</comment>
<keyword evidence="3 7" id="KW-0812">Transmembrane</keyword>
<dbReference type="PANTHER" id="PTHR30618:SF15">
    <property type="entry name" value="NICOTINAMIDE RIBOSIDE TRANSPORTER 1-RELATED"/>
    <property type="match status" value="1"/>
</dbReference>
<dbReference type="EMBL" id="JAULSV010000003">
    <property type="protein sequence ID" value="KAK0650029.1"/>
    <property type="molecule type" value="Genomic_DNA"/>
</dbReference>
<accession>A0AA40CUX8</accession>